<gene>
    <name evidence="2" type="ORF">E6K80_00400</name>
</gene>
<reference evidence="2 3" key="1">
    <citation type="journal article" date="2019" name="Nat. Microbiol.">
        <title>Mediterranean grassland soil C-N compound turnover is dependent on rainfall and depth, and is mediated by genomically divergent microorganisms.</title>
        <authorList>
            <person name="Diamond S."/>
            <person name="Andeer P.F."/>
            <person name="Li Z."/>
            <person name="Crits-Christoph A."/>
            <person name="Burstein D."/>
            <person name="Anantharaman K."/>
            <person name="Lane K.R."/>
            <person name="Thomas B.C."/>
            <person name="Pan C."/>
            <person name="Northen T.R."/>
            <person name="Banfield J.F."/>
        </authorList>
    </citation>
    <scope>NUCLEOTIDE SEQUENCE [LARGE SCALE GENOMIC DNA]</scope>
    <source>
        <strain evidence="2">WS_10</strain>
    </source>
</reference>
<evidence type="ECO:0000313" key="2">
    <source>
        <dbReference type="EMBL" id="TMQ73331.1"/>
    </source>
</evidence>
<sequence>MERGSIGCARSARNSSGRPTIRSATTTTAGSGAATRIDLPATFPDGTAIHGQVSRRTWEDHGDGAFHVAGGRDGWPWPYTVDQRITIAADQLELDLRLTNRADVPMPGGIGVHPWFRKPLRVAIAAARVHPSNLATEPDPIPVNGPFDLRRLAPMADGLDAAWADLADPPVVLEWPEGIRATMSVVAPTRFIVAASPAAIDAVAVEPQTHAPDGIRRLRNGEPGGLVLIAPGESLRLRVRLAFERRDRGEGPDEGRDERRDAEPEGGHET</sequence>
<dbReference type="EMBL" id="VBPA01000010">
    <property type="protein sequence ID" value="TMQ73331.1"/>
    <property type="molecule type" value="Genomic_DNA"/>
</dbReference>
<feature type="compositionally biased region" description="Low complexity" evidence="1">
    <location>
        <begin position="20"/>
        <end position="37"/>
    </location>
</feature>
<evidence type="ECO:0000313" key="3">
    <source>
        <dbReference type="Proteomes" id="UP000319836"/>
    </source>
</evidence>
<proteinExistence type="predicted"/>
<dbReference type="AlphaFoldDB" id="A0A538UBR4"/>
<dbReference type="InterPro" id="IPR011013">
    <property type="entry name" value="Gal_mutarotase_sf_dom"/>
</dbReference>
<dbReference type="GO" id="GO:0005975">
    <property type="term" value="P:carbohydrate metabolic process"/>
    <property type="evidence" value="ECO:0007669"/>
    <property type="project" value="InterPro"/>
</dbReference>
<dbReference type="InterPro" id="IPR008183">
    <property type="entry name" value="Aldose_1/G6P_1-epimerase"/>
</dbReference>
<dbReference type="GO" id="GO:0016853">
    <property type="term" value="F:isomerase activity"/>
    <property type="evidence" value="ECO:0007669"/>
    <property type="project" value="InterPro"/>
</dbReference>
<organism evidence="2 3">
    <name type="scientific">Eiseniibacteriota bacterium</name>
    <dbReference type="NCBI Taxonomy" id="2212470"/>
    <lineage>
        <taxon>Bacteria</taxon>
        <taxon>Candidatus Eiseniibacteriota</taxon>
    </lineage>
</organism>
<comment type="caution">
    <text evidence="2">The sequence shown here is derived from an EMBL/GenBank/DDBJ whole genome shotgun (WGS) entry which is preliminary data.</text>
</comment>
<evidence type="ECO:0008006" key="4">
    <source>
        <dbReference type="Google" id="ProtNLM"/>
    </source>
</evidence>
<feature type="region of interest" description="Disordered" evidence="1">
    <location>
        <begin position="243"/>
        <end position="270"/>
    </location>
</feature>
<dbReference type="Gene3D" id="2.70.98.10">
    <property type="match status" value="1"/>
</dbReference>
<accession>A0A538UBR4</accession>
<dbReference type="GO" id="GO:0030246">
    <property type="term" value="F:carbohydrate binding"/>
    <property type="evidence" value="ECO:0007669"/>
    <property type="project" value="InterPro"/>
</dbReference>
<evidence type="ECO:0000256" key="1">
    <source>
        <dbReference type="SAM" id="MobiDB-lite"/>
    </source>
</evidence>
<feature type="region of interest" description="Disordered" evidence="1">
    <location>
        <begin position="1"/>
        <end position="45"/>
    </location>
</feature>
<name>A0A538UBR4_UNCEI</name>
<protein>
    <recommendedName>
        <fullName evidence="4">Aldose 1-epimerase</fullName>
    </recommendedName>
</protein>
<dbReference type="Pfam" id="PF01263">
    <property type="entry name" value="Aldose_epim"/>
    <property type="match status" value="1"/>
</dbReference>
<dbReference type="SUPFAM" id="SSF74650">
    <property type="entry name" value="Galactose mutarotase-like"/>
    <property type="match status" value="1"/>
</dbReference>
<dbReference type="InterPro" id="IPR014718">
    <property type="entry name" value="GH-type_carb-bd"/>
</dbReference>
<dbReference type="Proteomes" id="UP000319836">
    <property type="component" value="Unassembled WGS sequence"/>
</dbReference>